<name>A0A7X1B254_9BACT</name>
<proteinExistence type="predicted"/>
<dbReference type="AlphaFoldDB" id="A0A7X1B254"/>
<dbReference type="RefSeq" id="WP_185694706.1">
    <property type="nucleotide sequence ID" value="NZ_JACHVA010000138.1"/>
</dbReference>
<dbReference type="Proteomes" id="UP000525652">
    <property type="component" value="Unassembled WGS sequence"/>
</dbReference>
<gene>
    <name evidence="1" type="ORF">H5P30_20085</name>
</gene>
<dbReference type="EMBL" id="JACHVA010000138">
    <property type="protein sequence ID" value="MBC2604089.1"/>
    <property type="molecule type" value="Genomic_DNA"/>
</dbReference>
<protein>
    <submittedName>
        <fullName evidence="1">Uncharacterized protein</fullName>
    </submittedName>
</protein>
<organism evidence="1 2">
    <name type="scientific">Puniceicoccus vermicola</name>
    <dbReference type="NCBI Taxonomy" id="388746"/>
    <lineage>
        <taxon>Bacteria</taxon>
        <taxon>Pseudomonadati</taxon>
        <taxon>Verrucomicrobiota</taxon>
        <taxon>Opitutia</taxon>
        <taxon>Puniceicoccales</taxon>
        <taxon>Puniceicoccaceae</taxon>
        <taxon>Puniceicoccus</taxon>
    </lineage>
</organism>
<keyword evidence="2" id="KW-1185">Reference proteome</keyword>
<evidence type="ECO:0000313" key="2">
    <source>
        <dbReference type="Proteomes" id="UP000525652"/>
    </source>
</evidence>
<comment type="caution">
    <text evidence="1">The sequence shown here is derived from an EMBL/GenBank/DDBJ whole genome shotgun (WGS) entry which is preliminary data.</text>
</comment>
<accession>A0A7X1B254</accession>
<sequence length="514" mass="57332">MKRIPPRYSLHRRVLSSLSGFRSGKPARKPARPPAPYRRCQQPFHLIGIGLLGPALLFFAGCSTYNDEVEAVRRNWTLGDWERANATGAKLAKNKENHRNEVLLGLEEGTLLRTIDENQVSQDVYEQTWEAIEAMDQKADFRISQASIALLINPGLTLYEARTYDRIMLHTYSALNYLTLGNFEAARVALNRAYNSQQDAVAENSKRIAKMQGAIDEKKDPNESQINIGQIENSPVTQQKLSNLYGPIRSMEAYGPYVNPFSVYLDGLYFLNQGLDSSDLERGRKSIQRVASLVPESPWLQSEYELAKKIAGGKGQPDSVVVLLETGLSPMRVAEKIELPLFIFGLDDVPYFAASFPVLKFQPNYPNGAQVNSGGKTYRTETISDMDRVIAQEFRDHESLIISQAILAAATKAATLYVARSQAKDGSSTQALIDIFGIFYQAITNQPDLRTWLTLPKQIQGIRVPMPEDRILSLGFSESNQKVEVPLVDGKIVVVHIRVTATAVNPVIQQFALQ</sequence>
<reference evidence="1 2" key="1">
    <citation type="submission" date="2020-07" db="EMBL/GenBank/DDBJ databases">
        <authorList>
            <person name="Feng X."/>
        </authorList>
    </citation>
    <scope>NUCLEOTIDE SEQUENCE [LARGE SCALE GENOMIC DNA]</scope>
    <source>
        <strain evidence="1 2">JCM14086</strain>
    </source>
</reference>
<evidence type="ECO:0000313" key="1">
    <source>
        <dbReference type="EMBL" id="MBC2604089.1"/>
    </source>
</evidence>